<evidence type="ECO:0000313" key="6">
    <source>
        <dbReference type="EMBL" id="QLA09582.1"/>
    </source>
</evidence>
<dbReference type="GO" id="GO:0042274">
    <property type="term" value="P:ribosomal small subunit biogenesis"/>
    <property type="evidence" value="ECO:0007669"/>
    <property type="project" value="TreeGrafter"/>
</dbReference>
<dbReference type="Pfam" id="PF01251">
    <property type="entry name" value="Ribosomal_S7e"/>
    <property type="match status" value="1"/>
</dbReference>
<dbReference type="GO" id="GO:0030686">
    <property type="term" value="C:90S preribosome"/>
    <property type="evidence" value="ECO:0007669"/>
    <property type="project" value="TreeGrafter"/>
</dbReference>
<accession>A0A7L5NT10</accession>
<dbReference type="GO" id="GO:0003735">
    <property type="term" value="F:structural constituent of ribosome"/>
    <property type="evidence" value="ECO:0007669"/>
    <property type="project" value="InterPro"/>
</dbReference>
<keyword evidence="3 4" id="KW-0687">Ribonucleoprotein</keyword>
<evidence type="ECO:0000256" key="4">
    <source>
        <dbReference type="RuleBase" id="RU364105"/>
    </source>
</evidence>
<dbReference type="GO" id="GO:0006364">
    <property type="term" value="P:rRNA processing"/>
    <property type="evidence" value="ECO:0007669"/>
    <property type="project" value="TreeGrafter"/>
</dbReference>
<reference evidence="6" key="1">
    <citation type="submission" date="2020-06" db="EMBL/GenBank/DDBJ databases">
        <title>Cryo-EM structure of the highly atypical cytoplasmic ribosome of Euglena gracilis.</title>
        <authorList>
            <person name="Matzov D."/>
            <person name="Taoka M."/>
            <person name="Nobe Y."/>
            <person name="Yamauchi Y."/>
            <person name="Halfon Y."/>
            <person name="Asis N."/>
            <person name="Zimermann E."/>
            <person name="Rozenberg H."/>
            <person name="Bashan A."/>
            <person name="Bushan S."/>
            <person name="Isobe T."/>
            <person name="Gray M.W."/>
            <person name="Yonath A."/>
            <person name="Shalev-Benami M."/>
        </authorList>
    </citation>
    <scope>NUCLEOTIDE SEQUENCE</scope>
    <source>
        <strain evidence="6">Z</strain>
    </source>
</reference>
<dbReference type="AlphaFoldDB" id="A0A7L5NT10"/>
<evidence type="ECO:0000256" key="2">
    <source>
        <dbReference type="ARBA" id="ARBA00022980"/>
    </source>
</evidence>
<dbReference type="GO" id="GO:0006412">
    <property type="term" value="P:translation"/>
    <property type="evidence" value="ECO:0007669"/>
    <property type="project" value="InterPro"/>
</dbReference>
<feature type="region of interest" description="Disordered" evidence="5">
    <location>
        <begin position="1"/>
        <end position="20"/>
    </location>
</feature>
<organism evidence="6">
    <name type="scientific">Euglena gracilis</name>
    <dbReference type="NCBI Taxonomy" id="3039"/>
    <lineage>
        <taxon>Eukaryota</taxon>
        <taxon>Discoba</taxon>
        <taxon>Euglenozoa</taxon>
        <taxon>Euglenida</taxon>
        <taxon>Spirocuta</taxon>
        <taxon>Euglenophyceae</taxon>
        <taxon>Euglenales</taxon>
        <taxon>Euglenaceae</taxon>
        <taxon>Euglena</taxon>
    </lineage>
</organism>
<dbReference type="EMBL" id="MT583851">
    <property type="protein sequence ID" value="QLA09582.1"/>
    <property type="molecule type" value="mRNA"/>
</dbReference>
<dbReference type="GO" id="GO:0022627">
    <property type="term" value="C:cytosolic small ribosomal subunit"/>
    <property type="evidence" value="ECO:0007669"/>
    <property type="project" value="TreeGrafter"/>
</dbReference>
<comment type="similarity">
    <text evidence="1 4">Belongs to the eukaryotic ribosomal protein eS7 family.</text>
</comment>
<proteinExistence type="evidence at transcript level"/>
<dbReference type="GO" id="GO:0032040">
    <property type="term" value="C:small-subunit processome"/>
    <property type="evidence" value="ECO:0007669"/>
    <property type="project" value="TreeGrafter"/>
</dbReference>
<name>A0A7L5NT10_EUGGR</name>
<dbReference type="PANTHER" id="PTHR11278:SF0">
    <property type="entry name" value="SMALL RIBOSOMAL SUBUNIT PROTEIN ES7"/>
    <property type="match status" value="1"/>
</dbReference>
<protein>
    <recommendedName>
        <fullName evidence="4">40S ribosomal protein S7</fullName>
    </recommendedName>
</protein>
<feature type="compositionally biased region" description="Basic residues" evidence="5">
    <location>
        <begin position="9"/>
        <end position="18"/>
    </location>
</feature>
<dbReference type="InterPro" id="IPR000554">
    <property type="entry name" value="Ribosomal_eS7"/>
</dbReference>
<keyword evidence="2 4" id="KW-0689">Ribosomal protein</keyword>
<dbReference type="PANTHER" id="PTHR11278">
    <property type="entry name" value="40S RIBOSOMAL PROTEIN S7"/>
    <property type="match status" value="1"/>
</dbReference>
<evidence type="ECO:0000256" key="5">
    <source>
        <dbReference type="SAM" id="MobiDB-lite"/>
    </source>
</evidence>
<evidence type="ECO:0000256" key="1">
    <source>
        <dbReference type="ARBA" id="ARBA00007820"/>
    </source>
</evidence>
<evidence type="ECO:0000256" key="3">
    <source>
        <dbReference type="ARBA" id="ARBA00023274"/>
    </source>
</evidence>
<sequence length="200" mass="22781">MATTQVVGPRKKLRKSARKSATPLEDEVAQAIFDLEVNNKSLKPVLQPLYVNTAKEVDIGHGKRAVVIFSPLRFLKKFHRIHKQLTAELEKKFSGKQVLVIGQRKITRQGKHNKNKIPRTRTAVSVREKILADLLYPVDVVGRRWRHKTDGSKQTKIFLDAREKDKVEGKIEAISVVYKKLTGVDASFGFMTNPLLQQFQ</sequence>